<name>A0A559KLJ3_FUSOC</name>
<dbReference type="AlphaFoldDB" id="A0A559KLJ3"/>
<proteinExistence type="predicted"/>
<dbReference type="Proteomes" id="UP000320707">
    <property type="component" value="Unassembled WGS sequence"/>
</dbReference>
<protein>
    <recommendedName>
        <fullName evidence="1">PRISE-like Rossmann-fold domain-containing protein</fullName>
    </recommendedName>
</protein>
<dbReference type="InterPro" id="IPR036291">
    <property type="entry name" value="NAD(P)-bd_dom_sf"/>
</dbReference>
<dbReference type="EMBL" id="SRMI01000012">
    <property type="protein sequence ID" value="TVY60248.1"/>
    <property type="molecule type" value="Genomic_DNA"/>
</dbReference>
<evidence type="ECO:0000313" key="3">
    <source>
        <dbReference type="Proteomes" id="UP000320707"/>
    </source>
</evidence>
<dbReference type="Gene3D" id="2.60.120.330">
    <property type="entry name" value="B-lactam Antibiotic, Isopenicillin N Synthase, Chain"/>
    <property type="match status" value="1"/>
</dbReference>
<dbReference type="InterPro" id="IPR027443">
    <property type="entry name" value="IPNS-like_sf"/>
</dbReference>
<reference evidence="2 3" key="1">
    <citation type="journal article" date="2019" name="Microbiol. Resour. Announc.">
        <title>High-quality draft genome sequence of Fusarium oxysporum f. sp. cubense strain 160527, a causal agent of Panama disease.</title>
        <authorList>
            <person name="Asai S."/>
            <person name="Ayukawa Y."/>
            <person name="Gan P."/>
            <person name="Masuda S."/>
            <person name="Komatsu K."/>
            <person name="Shirasu K."/>
            <person name="Arie T."/>
        </authorList>
    </citation>
    <scope>NUCLEOTIDE SEQUENCE [LARGE SCALE GENOMIC DNA]</scope>
    <source>
        <strain evidence="2 3">160527</strain>
    </source>
</reference>
<gene>
    <name evidence="2" type="ORF">Focb16_v003677</name>
</gene>
<dbReference type="CDD" id="cd08948">
    <property type="entry name" value="5beta-POR_like_SDR_a"/>
    <property type="match status" value="1"/>
</dbReference>
<dbReference type="InterPro" id="IPR010856">
    <property type="entry name" value="Gig2-like"/>
</dbReference>
<dbReference type="Pfam" id="PF07350">
    <property type="entry name" value="Gig2-like"/>
    <property type="match status" value="1"/>
</dbReference>
<dbReference type="SUPFAM" id="SSF51735">
    <property type="entry name" value="NAD(P)-binding Rossmann-fold domains"/>
    <property type="match status" value="1"/>
</dbReference>
<dbReference type="InterPro" id="IPR055222">
    <property type="entry name" value="PRISE-like_Rossmann-fold"/>
</dbReference>
<dbReference type="Pfam" id="PF22917">
    <property type="entry name" value="PRISE"/>
    <property type="match status" value="1"/>
</dbReference>
<dbReference type="SUPFAM" id="SSF51197">
    <property type="entry name" value="Clavaminate synthase-like"/>
    <property type="match status" value="1"/>
</dbReference>
<organism evidence="2 3">
    <name type="scientific">Fusarium oxysporum f. sp. cubense</name>
    <dbReference type="NCBI Taxonomy" id="61366"/>
    <lineage>
        <taxon>Eukaryota</taxon>
        <taxon>Fungi</taxon>
        <taxon>Dikarya</taxon>
        <taxon>Ascomycota</taxon>
        <taxon>Pezizomycotina</taxon>
        <taxon>Sordariomycetes</taxon>
        <taxon>Hypocreomycetidae</taxon>
        <taxon>Hypocreales</taxon>
        <taxon>Nectriaceae</taxon>
        <taxon>Fusarium</taxon>
        <taxon>Fusarium oxysporum species complex</taxon>
    </lineage>
</organism>
<sequence>MPGSIRQWPAWPEYICENAASSKDPEFLQVKKAIICEYGAEALRRSWIKVCKELESITDEIIEKGSTIIPVFDTLEVIDKGFSPEQQAEIKKIGSFVCRNTVSKEDATALYSDLRTYVADNKGSIQAWPKESPSMMVLYNSPTQNTLRSHPNHLKLQRKLNEIWKYSAEDTSPDPIIYLDGIRDRAPGQPFLGLGPHIDAGSLCRWADPTYRKVYDEIFSGRPEYHDAYDLNSRKNANQELYKGPAHSSVLRTFQGWTALTPTAPREGTIMIYPNVKTVIAYLLLRPFFSPPKDPDYIMNAEKWTFDDSTGWFPGTMKPESQRLSRLSHPHLRLEECLIHMPEVQPGDTVWWHCDVSESILIVFVQSSDKSNFKVCHAVDTEHLGKNNALVAFIAACPTTPANEAYVRDQLLATLEGRPSADYADGNDLDERTLKGYVGLDGLDAEARRAFGFHLLSVAVFLTIVIGILGREIVHQLGQNPQKWSKVYSLSRSQKEEFPSNVEHRHIDLTGNADEVAKNLQGITAEYVFFAAYLQEADEQKNWDVNGDMLQAFLDALVKNGIDKRLKRFLLVTGAKQYGVHLGPVKNPMLESDPWQTDQSTFPPNFYYRQQDILKKFCDKSNDRVSWNVTYPNDVIGYARGNFMNLATAVGIYAATSKELGKDLVFPGSERFYTGFDCFTSADLHAKFCEWVVLESSAANEAFNVVNGDVESWQNLWPKVAERFGMKVDASQFQQSHSLSSSTDLNLVPPISLHEEKSGLKGITTPGKMEQTIDLVKWSQQSEVKEAWKKLAKREGLDEKALEEATWGFLGFVLGRNYDLVISMSKARKLGWTGYEDSWEGLSKVFDTLKDAKVLP</sequence>
<comment type="caution">
    <text evidence="2">The sequence shown here is derived from an EMBL/GenBank/DDBJ whole genome shotgun (WGS) entry which is preliminary data.</text>
</comment>
<evidence type="ECO:0000259" key="1">
    <source>
        <dbReference type="Pfam" id="PF22917"/>
    </source>
</evidence>
<dbReference type="Gene3D" id="3.40.50.720">
    <property type="entry name" value="NAD(P)-binding Rossmann-like Domain"/>
    <property type="match status" value="1"/>
</dbReference>
<feature type="domain" description="PRISE-like Rossmann-fold" evidence="1">
    <location>
        <begin position="509"/>
        <end position="728"/>
    </location>
</feature>
<evidence type="ECO:0000313" key="2">
    <source>
        <dbReference type="EMBL" id="TVY60248.1"/>
    </source>
</evidence>
<dbReference type="PANTHER" id="PTHR30613">
    <property type="entry name" value="UNCHARACTERIZED PROTEIN YBIU-RELATED"/>
    <property type="match status" value="1"/>
</dbReference>
<dbReference type="PANTHER" id="PTHR30613:SF1">
    <property type="entry name" value="DUF1479 DOMAIN PROTEIN (AFU_ORTHOLOGUE AFUA_5G09280)"/>
    <property type="match status" value="1"/>
</dbReference>
<accession>A0A559KLJ3</accession>